<feature type="region of interest" description="Disordered" evidence="2">
    <location>
        <begin position="1531"/>
        <end position="1558"/>
    </location>
</feature>
<reference evidence="3" key="2">
    <citation type="submission" date="2025-09" db="UniProtKB">
        <authorList>
            <consortium name="Ensembl"/>
        </authorList>
    </citation>
    <scope>IDENTIFICATION</scope>
</reference>
<feature type="compositionally biased region" description="Basic and acidic residues" evidence="2">
    <location>
        <begin position="494"/>
        <end position="509"/>
    </location>
</feature>
<evidence type="ECO:0000313" key="4">
    <source>
        <dbReference type="Proteomes" id="UP000261560"/>
    </source>
</evidence>
<keyword evidence="4" id="KW-1185">Reference proteome</keyword>
<feature type="compositionally biased region" description="Polar residues" evidence="2">
    <location>
        <begin position="1413"/>
        <end position="1425"/>
    </location>
</feature>
<dbReference type="STRING" id="30732.ENSOMEP00000028168"/>
<keyword evidence="1" id="KW-0175">Coiled coil</keyword>
<feature type="compositionally biased region" description="Basic and acidic residues" evidence="2">
    <location>
        <begin position="1389"/>
        <end position="1410"/>
    </location>
</feature>
<feature type="region of interest" description="Disordered" evidence="2">
    <location>
        <begin position="1760"/>
        <end position="1781"/>
    </location>
</feature>
<sequence length="2029" mass="228313">MISALVRMSGRSEEANRDDAGESVNFCTFTTLSTVAVQAGQSQTVISVLKSGSLVHLQLVQVQPGLCEVGSNQKENETLIQEQQQLLEKLKKHENDVVSVVEKKAEESTRRNQGVTEQRKIRKWEQEEGLKLAMKSSLTEGWSLLLHLLERRLEVLKLASDFYRQATEFAASIDRFEGLQMKAGEDGPTATQLSYNTTRKDLLKKSLGVLTSSSILIQELRVLKRIEALQRKGGVLQVTEWKEEDEEEGSQESRQVLLRLEELVEELQDRRRRADQAVGMQLRQPADAVEVQKTEDTSTRIKSDQQQWVLAQQDCTVLVIQEQNLQFESSPPVPLSNINSEETKDSNPESRPDQSRSVEPRSGCEDSRKFWSGSTTDRMFEVEADQNPNLNSEMAGGLNLQAEFSLTAKYHETADLHVGPNVDQSFGLDQIPESRQLQATHQISDWRLNETENHQAGSRCLGPKVQRLLTKLDKDRNFSSGSESSLKPCSRSQNEAEKTLQTRTEETKDPQTGPRINPEVKSKSEGAKESEVRENLKNRFRTEGYPGFGFNLKPNSRSETGLSAGSGSEETRKQESILKLKETKNLESEFRPEGEVLPESGSNERHRFRSEDKFRSSLQHEEVRKPEVSNKDDQHSPAAAARPLADLLIIKEDEAPDVKGHAHWTALTNQRQQFLSSLERLEEKVCSWMQLLSDSWKSGWCLSEAEQTLKTHLQLQKHILSADQDVRSWKQILDPNRESNETGPQPPGEAGRQMSSLKALTERLRGGCAGTPTGTSNVQQTPPSSHSQDDADRVERVLKELQVLRKKTDCSLQLLQPYVCLLRTAQQVDEEMKELREHFQRRKEGDGEEAESGQIKTLQLEMMKKMDAAEELGDGCIRAATVGSELNSQTVLLGVQQTMKKMRETKLEMEKLRDQQEDVMLCREYQERLSKTSQDLKCVSELLDSCTGVDLGLDLNSSTLLEHFRQARPHFNQLDTEVESLLKNWQSVKQVSDRLKKVQGDTVEDEDLSNMMKLQETVKNKIQQSESVLELTRRFHIGAKQLEELLHEEFRRTLTRSSDAELSWYRERRQQIQNLLRTSTALVGDICAAVKSTGWMRFRVEQLEARLLSLDSLCGSWLNEAARREEELRRDQLTHLLHDSISQLWDSFKELKKCFSNTRFNYLKRNNRSRNLKVVRNQLQQVEVYGEKLQAIRKRVHGVEAQLSLQGTDGAVVLQVEDTINELHKQMGELERSFCEHQKGLDMTCRLHQAMQEYQFWCEEASSTITRVVKFSAECCSAKAVSTLHRQLEKFVWPTVPEQEERISQITELAEKLYGVEEGQRYVEKTTKKHCEVVASIRELSRQLVELEAKLKIDEKKMQEGENEEQMTEKRNVNEQRDNRSTEEDDGMSELKETGHTPEVAAKDDGKEALLGKQTSANRETSFQKTLHEDRNGSISCSPVKTNRRMNAVHSQSQAVTTAQDSSAEVELQQDTITEDCLSNDEYDCASPDDISLPPLAETPESAMFQSDVEESLCISSHSLHVSRFSCQEQTTTGADTGSVPQQRLSNPTEGCSSPSVSLYSSTSRFKSESSSLVQSPLTLPASRLFTSTLCTTLTTSEIRSDIISKNRPIGSPKPSLDVVKPSDCSLDINVPETRSAPPPRKTKSTPTPEALNLNHTCLQPLNDPDSDLHKVRIHPENVGFNNCTCPQFLNDQEIFLNQDRKTSHNPREATPEEDTVPRSTSSDLQQNILDYHSNVEPCTSTITHESSCLTQAKKIAESHNSTTSNSKDQNSSTNVTQSSKAALQIHLPQSTGSRSGLVQKVLPFQNEASADCTPRTKSCTTATTVIKHSVEGKTSPEDIIKSNKSLDHNIRDSQMPYVHSSPECVSSTSVCSSKRFSTEQSLQTVCSLNESVSTIHAQHCVHGPSMSHSSPAKPATPPQPEAQTQALSQQVNPHVSCPAPPHSLTPHRDPDVCLPIAIREEIRLTPQIKGPSSTPGSPRFTRPLSQTAMIEGSPVMLEVEVMGHQEPMLTWWVAYNHLHANTEDSHND</sequence>
<feature type="region of interest" description="Disordered" evidence="2">
    <location>
        <begin position="276"/>
        <end position="305"/>
    </location>
</feature>
<feature type="compositionally biased region" description="Basic and acidic residues" evidence="2">
    <location>
        <begin position="290"/>
        <end position="303"/>
    </location>
</feature>
<protein>
    <submittedName>
        <fullName evidence="3">Uncharacterized protein</fullName>
    </submittedName>
</protein>
<accession>A0A3B3DDH1</accession>
<feature type="region of interest" description="Disordered" evidence="2">
    <location>
        <begin position="472"/>
        <end position="638"/>
    </location>
</feature>
<feature type="compositionally biased region" description="Basic and acidic residues" evidence="2">
    <location>
        <begin position="341"/>
        <end position="369"/>
    </location>
</feature>
<feature type="coiled-coil region" evidence="1">
    <location>
        <begin position="73"/>
        <end position="103"/>
    </location>
</feature>
<evidence type="ECO:0000256" key="1">
    <source>
        <dbReference type="SAM" id="Coils"/>
    </source>
</evidence>
<dbReference type="Ensembl" id="ENSOMET00000000103.1">
    <property type="protein sequence ID" value="ENSOMEP00000028168.1"/>
    <property type="gene ID" value="ENSOMEG00000011102.1"/>
</dbReference>
<feature type="region of interest" description="Disordered" evidence="2">
    <location>
        <begin position="733"/>
        <end position="792"/>
    </location>
</feature>
<feature type="region of interest" description="Disordered" evidence="2">
    <location>
        <begin position="328"/>
        <end position="372"/>
    </location>
</feature>
<feature type="compositionally biased region" description="Polar residues" evidence="2">
    <location>
        <begin position="1531"/>
        <end position="1552"/>
    </location>
</feature>
<dbReference type="RefSeq" id="XP_036065446.1">
    <property type="nucleotide sequence ID" value="XM_036209553.1"/>
</dbReference>
<dbReference type="GeneTree" id="ENSGT00940000164697"/>
<dbReference type="PaxDb" id="30732-ENSOMEP00000028168"/>
<dbReference type="GeneID" id="112155543"/>
<feature type="region of interest" description="Disordered" evidence="2">
    <location>
        <begin position="1630"/>
        <end position="1651"/>
    </location>
</feature>
<feature type="compositionally biased region" description="Basic and acidic residues" evidence="2">
    <location>
        <begin position="569"/>
        <end position="594"/>
    </location>
</feature>
<proteinExistence type="predicted"/>
<dbReference type="CTD" id="285025"/>
<feature type="compositionally biased region" description="Polar residues" evidence="2">
    <location>
        <begin position="478"/>
        <end position="493"/>
    </location>
</feature>
<feature type="compositionally biased region" description="Basic and acidic residues" evidence="2">
    <location>
        <begin position="602"/>
        <end position="635"/>
    </location>
</feature>
<feature type="compositionally biased region" description="Polar residues" evidence="2">
    <location>
        <begin position="772"/>
        <end position="786"/>
    </location>
</feature>
<evidence type="ECO:0000256" key="2">
    <source>
        <dbReference type="SAM" id="MobiDB-lite"/>
    </source>
</evidence>
<feature type="compositionally biased region" description="Basic and acidic residues" evidence="2">
    <location>
        <begin position="1367"/>
        <end position="1382"/>
    </location>
</feature>
<feature type="region of interest" description="Disordered" evidence="2">
    <location>
        <begin position="1702"/>
        <end position="1723"/>
    </location>
</feature>
<organism evidence="3 4">
    <name type="scientific">Oryzias melastigma</name>
    <name type="common">Marine medaka</name>
    <dbReference type="NCBI Taxonomy" id="30732"/>
    <lineage>
        <taxon>Eukaryota</taxon>
        <taxon>Metazoa</taxon>
        <taxon>Chordata</taxon>
        <taxon>Craniata</taxon>
        <taxon>Vertebrata</taxon>
        <taxon>Euteleostomi</taxon>
        <taxon>Actinopterygii</taxon>
        <taxon>Neopterygii</taxon>
        <taxon>Teleostei</taxon>
        <taxon>Neoteleostei</taxon>
        <taxon>Acanthomorphata</taxon>
        <taxon>Ovalentaria</taxon>
        <taxon>Atherinomorphae</taxon>
        <taxon>Beloniformes</taxon>
        <taxon>Adrianichthyidae</taxon>
        <taxon>Oryziinae</taxon>
        <taxon>Oryzias</taxon>
    </lineage>
</organism>
<feature type="region of interest" description="Disordered" evidence="2">
    <location>
        <begin position="1356"/>
        <end position="1439"/>
    </location>
</feature>
<dbReference type="OMA" id="IMEDWNT"/>
<dbReference type="Proteomes" id="UP000261560">
    <property type="component" value="Unplaced"/>
</dbReference>
<evidence type="ECO:0000313" key="3">
    <source>
        <dbReference type="Ensembl" id="ENSOMEP00000028168.1"/>
    </source>
</evidence>
<feature type="compositionally biased region" description="Polar residues" evidence="2">
    <location>
        <begin position="553"/>
        <end position="568"/>
    </location>
</feature>
<name>A0A3B3DDH1_ORYME</name>
<feature type="region of interest" description="Disordered" evidence="2">
    <location>
        <begin position="1902"/>
        <end position="1950"/>
    </location>
</feature>
<feature type="compositionally biased region" description="Basic and acidic residues" evidence="2">
    <location>
        <begin position="518"/>
        <end position="542"/>
    </location>
</feature>
<reference evidence="3" key="1">
    <citation type="submission" date="2025-08" db="UniProtKB">
        <authorList>
            <consortium name="Ensembl"/>
        </authorList>
    </citation>
    <scope>IDENTIFICATION</scope>
</reference>
<feature type="compositionally biased region" description="Basic and acidic residues" evidence="2">
    <location>
        <begin position="1702"/>
        <end position="1711"/>
    </location>
</feature>